<sequence>MKCGMWLLQEVEVEYWDWETLLGRQEVPTSQDLDIHSQIHICSKSSLLAALQLRGIDLFDETGEIAHADEHSPVPKKSCAASTSIGNNGTPIQNENEEE</sequence>
<evidence type="ECO:0000313" key="2">
    <source>
        <dbReference type="EMBL" id="OMP09202.1"/>
    </source>
</evidence>
<feature type="compositionally biased region" description="Polar residues" evidence="1">
    <location>
        <begin position="80"/>
        <end position="99"/>
    </location>
</feature>
<dbReference type="AlphaFoldDB" id="A0A1R3KQ24"/>
<evidence type="ECO:0000313" key="3">
    <source>
        <dbReference type="Proteomes" id="UP000187203"/>
    </source>
</evidence>
<keyword evidence="3" id="KW-1185">Reference proteome</keyword>
<reference evidence="3" key="1">
    <citation type="submission" date="2013-09" db="EMBL/GenBank/DDBJ databases">
        <title>Corchorus olitorius genome sequencing.</title>
        <authorList>
            <person name="Alam M."/>
            <person name="Haque M.S."/>
            <person name="Islam M.S."/>
            <person name="Emdad E.M."/>
            <person name="Islam M.M."/>
            <person name="Ahmed B."/>
            <person name="Halim A."/>
            <person name="Hossen Q.M.M."/>
            <person name="Hossain M.Z."/>
            <person name="Ahmed R."/>
            <person name="Khan M.M."/>
            <person name="Islam R."/>
            <person name="Rashid M.M."/>
            <person name="Khan S.A."/>
            <person name="Rahman M.S."/>
            <person name="Alam M."/>
            <person name="Yahiya A.S."/>
            <person name="Khan M.S."/>
            <person name="Azam M.S."/>
            <person name="Haque T."/>
            <person name="Lashkar M.Z.H."/>
            <person name="Akhand A.I."/>
            <person name="Morshed G."/>
            <person name="Roy S."/>
            <person name="Uddin K.S."/>
            <person name="Rabeya T."/>
            <person name="Hossain A.S."/>
            <person name="Chowdhury A."/>
            <person name="Snigdha A.R."/>
            <person name="Mortoza M.S."/>
            <person name="Matin S.A."/>
            <person name="Hoque S.M.E."/>
            <person name="Islam M.K."/>
            <person name="Roy D.K."/>
            <person name="Haider R."/>
            <person name="Moosa M.M."/>
            <person name="Elias S.M."/>
            <person name="Hasan A.M."/>
            <person name="Jahan S."/>
            <person name="Shafiuddin M."/>
            <person name="Mahmood N."/>
            <person name="Shommy N.S."/>
        </authorList>
    </citation>
    <scope>NUCLEOTIDE SEQUENCE [LARGE SCALE GENOMIC DNA]</scope>
    <source>
        <strain evidence="3">cv. O-4</strain>
    </source>
</reference>
<name>A0A1R3KQ24_9ROSI</name>
<gene>
    <name evidence="2" type="ORF">COLO4_05710</name>
</gene>
<organism evidence="2 3">
    <name type="scientific">Corchorus olitorius</name>
    <dbReference type="NCBI Taxonomy" id="93759"/>
    <lineage>
        <taxon>Eukaryota</taxon>
        <taxon>Viridiplantae</taxon>
        <taxon>Streptophyta</taxon>
        <taxon>Embryophyta</taxon>
        <taxon>Tracheophyta</taxon>
        <taxon>Spermatophyta</taxon>
        <taxon>Magnoliopsida</taxon>
        <taxon>eudicotyledons</taxon>
        <taxon>Gunneridae</taxon>
        <taxon>Pentapetalae</taxon>
        <taxon>rosids</taxon>
        <taxon>malvids</taxon>
        <taxon>Malvales</taxon>
        <taxon>Malvaceae</taxon>
        <taxon>Grewioideae</taxon>
        <taxon>Apeibeae</taxon>
        <taxon>Corchorus</taxon>
    </lineage>
</organism>
<feature type="region of interest" description="Disordered" evidence="1">
    <location>
        <begin position="67"/>
        <end position="99"/>
    </location>
</feature>
<accession>A0A1R3KQ24</accession>
<dbReference type="EMBL" id="AWUE01012435">
    <property type="protein sequence ID" value="OMP09202.1"/>
    <property type="molecule type" value="Genomic_DNA"/>
</dbReference>
<proteinExistence type="predicted"/>
<evidence type="ECO:0000256" key="1">
    <source>
        <dbReference type="SAM" id="MobiDB-lite"/>
    </source>
</evidence>
<protein>
    <submittedName>
        <fullName evidence="2">Uncharacterized protein</fullName>
    </submittedName>
</protein>
<comment type="caution">
    <text evidence="2">The sequence shown here is derived from an EMBL/GenBank/DDBJ whole genome shotgun (WGS) entry which is preliminary data.</text>
</comment>
<dbReference type="Proteomes" id="UP000187203">
    <property type="component" value="Unassembled WGS sequence"/>
</dbReference>